<evidence type="ECO:0000256" key="7">
    <source>
        <dbReference type="RuleBase" id="RU363032"/>
    </source>
</evidence>
<dbReference type="PANTHER" id="PTHR43386">
    <property type="entry name" value="OLIGOPEPTIDE TRANSPORT SYSTEM PERMEASE PROTEIN APPC"/>
    <property type="match status" value="1"/>
</dbReference>
<feature type="transmembrane region" description="Helical" evidence="7">
    <location>
        <begin position="24"/>
        <end position="46"/>
    </location>
</feature>
<evidence type="ECO:0000256" key="1">
    <source>
        <dbReference type="ARBA" id="ARBA00004651"/>
    </source>
</evidence>
<evidence type="ECO:0000259" key="8">
    <source>
        <dbReference type="PROSITE" id="PS50928"/>
    </source>
</evidence>
<evidence type="ECO:0000256" key="3">
    <source>
        <dbReference type="ARBA" id="ARBA00022475"/>
    </source>
</evidence>
<keyword evidence="4 7" id="KW-0812">Transmembrane</keyword>
<dbReference type="InterPro" id="IPR050366">
    <property type="entry name" value="BP-dependent_transpt_permease"/>
</dbReference>
<keyword evidence="3" id="KW-1003">Cell membrane</keyword>
<dbReference type="CDD" id="cd06261">
    <property type="entry name" value="TM_PBP2"/>
    <property type="match status" value="1"/>
</dbReference>
<feature type="transmembrane region" description="Helical" evidence="7">
    <location>
        <begin position="258"/>
        <end position="279"/>
    </location>
</feature>
<dbReference type="RefSeq" id="WP_168115858.1">
    <property type="nucleotide sequence ID" value="NZ_BOON01000028.1"/>
</dbReference>
<evidence type="ECO:0000313" key="10">
    <source>
        <dbReference type="Proteomes" id="UP000599074"/>
    </source>
</evidence>
<feature type="domain" description="ABC transmembrane type-1" evidence="8">
    <location>
        <begin position="87"/>
        <end position="276"/>
    </location>
</feature>
<gene>
    <name evidence="9" type="ORF">Pme01_30600</name>
</gene>
<dbReference type="InterPro" id="IPR035906">
    <property type="entry name" value="MetI-like_sf"/>
</dbReference>
<evidence type="ECO:0000256" key="2">
    <source>
        <dbReference type="ARBA" id="ARBA00022448"/>
    </source>
</evidence>
<evidence type="ECO:0000313" key="9">
    <source>
        <dbReference type="EMBL" id="GII23463.1"/>
    </source>
</evidence>
<protein>
    <submittedName>
        <fullName evidence="9">Peptide ABC transporter permease</fullName>
    </submittedName>
</protein>
<dbReference type="PANTHER" id="PTHR43386:SF25">
    <property type="entry name" value="PEPTIDE ABC TRANSPORTER PERMEASE PROTEIN"/>
    <property type="match status" value="1"/>
</dbReference>
<proteinExistence type="inferred from homology"/>
<accession>A0A8J3X440</accession>
<dbReference type="SUPFAM" id="SSF161098">
    <property type="entry name" value="MetI-like"/>
    <property type="match status" value="1"/>
</dbReference>
<evidence type="ECO:0000256" key="4">
    <source>
        <dbReference type="ARBA" id="ARBA00022692"/>
    </source>
</evidence>
<dbReference type="GO" id="GO:0055085">
    <property type="term" value="P:transmembrane transport"/>
    <property type="evidence" value="ECO:0007669"/>
    <property type="project" value="InterPro"/>
</dbReference>
<comment type="subcellular location">
    <subcellularLocation>
        <location evidence="1 7">Cell membrane</location>
        <topology evidence="1 7">Multi-pass membrane protein</topology>
    </subcellularLocation>
</comment>
<feature type="transmembrane region" description="Helical" evidence="7">
    <location>
        <begin position="91"/>
        <end position="119"/>
    </location>
</feature>
<dbReference type="Gene3D" id="1.10.3720.10">
    <property type="entry name" value="MetI-like"/>
    <property type="match status" value="1"/>
</dbReference>
<feature type="transmembrane region" description="Helical" evidence="7">
    <location>
        <begin position="200"/>
        <end position="221"/>
    </location>
</feature>
<dbReference type="InterPro" id="IPR000515">
    <property type="entry name" value="MetI-like"/>
</dbReference>
<dbReference type="Pfam" id="PF00528">
    <property type="entry name" value="BPD_transp_1"/>
    <property type="match status" value="1"/>
</dbReference>
<sequence>MANVELVARGVGAWRQRRRTRRSVNMWIGLALLAPVAVMTLVSAFWTPASPTRTAARERLLGAGSPGHLLGTDHLGRDELSMLMAGAMTSFQIAILGTAFGLLVGVAIGGLSAMIGTFFDDALMRVCDVLFAFPSVILAMVLAAGMGAGKDTVVIAIALTVGPAIARLVRSVTTQVLHRDFIAAARGYGRGKAYIFVRHVLPNISSALIVTAATVFSSSILTDASLSYLGVGTQPPGVSWGRMLNDAQANVAVQPMLAIWPGLAIVICVLGLSLIGDGLRDRFDVKGRARL</sequence>
<dbReference type="EMBL" id="BOON01000028">
    <property type="protein sequence ID" value="GII23463.1"/>
    <property type="molecule type" value="Genomic_DNA"/>
</dbReference>
<feature type="transmembrane region" description="Helical" evidence="7">
    <location>
        <begin position="126"/>
        <end position="146"/>
    </location>
</feature>
<dbReference type="Proteomes" id="UP000599074">
    <property type="component" value="Unassembled WGS sequence"/>
</dbReference>
<keyword evidence="5 7" id="KW-1133">Transmembrane helix</keyword>
<dbReference type="GO" id="GO:0005886">
    <property type="term" value="C:plasma membrane"/>
    <property type="evidence" value="ECO:0007669"/>
    <property type="project" value="UniProtKB-SubCell"/>
</dbReference>
<feature type="transmembrane region" description="Helical" evidence="7">
    <location>
        <begin position="152"/>
        <end position="169"/>
    </location>
</feature>
<comment type="caution">
    <text evidence="9">The sequence shown here is derived from an EMBL/GenBank/DDBJ whole genome shotgun (WGS) entry which is preliminary data.</text>
</comment>
<name>A0A8J3X440_9ACTN</name>
<reference evidence="9" key="1">
    <citation type="submission" date="2021-01" db="EMBL/GenBank/DDBJ databases">
        <title>Whole genome shotgun sequence of Planosporangium mesophilum NBRC 109066.</title>
        <authorList>
            <person name="Komaki H."/>
            <person name="Tamura T."/>
        </authorList>
    </citation>
    <scope>NUCLEOTIDE SEQUENCE</scope>
    <source>
        <strain evidence="9">NBRC 109066</strain>
    </source>
</reference>
<dbReference type="AlphaFoldDB" id="A0A8J3X440"/>
<evidence type="ECO:0000256" key="5">
    <source>
        <dbReference type="ARBA" id="ARBA00022989"/>
    </source>
</evidence>
<organism evidence="9 10">
    <name type="scientific">Planosporangium mesophilum</name>
    <dbReference type="NCBI Taxonomy" id="689768"/>
    <lineage>
        <taxon>Bacteria</taxon>
        <taxon>Bacillati</taxon>
        <taxon>Actinomycetota</taxon>
        <taxon>Actinomycetes</taxon>
        <taxon>Micromonosporales</taxon>
        <taxon>Micromonosporaceae</taxon>
        <taxon>Planosporangium</taxon>
    </lineage>
</organism>
<keyword evidence="2 7" id="KW-0813">Transport</keyword>
<dbReference type="PROSITE" id="PS50928">
    <property type="entry name" value="ABC_TM1"/>
    <property type="match status" value="1"/>
</dbReference>
<keyword evidence="10" id="KW-1185">Reference proteome</keyword>
<evidence type="ECO:0000256" key="6">
    <source>
        <dbReference type="ARBA" id="ARBA00023136"/>
    </source>
</evidence>
<keyword evidence="6 7" id="KW-0472">Membrane</keyword>
<comment type="similarity">
    <text evidence="7">Belongs to the binding-protein-dependent transport system permease family.</text>
</comment>